<evidence type="ECO:0000313" key="8">
    <source>
        <dbReference type="Proteomes" id="UP001386955"/>
    </source>
</evidence>
<dbReference type="CDD" id="cd10017">
    <property type="entry name" value="B3_DNA"/>
    <property type="match status" value="1"/>
</dbReference>
<dbReference type="AlphaFoldDB" id="A0AAN9SGL8"/>
<keyword evidence="2" id="KW-0805">Transcription regulation</keyword>
<dbReference type="Proteomes" id="UP001386955">
    <property type="component" value="Unassembled WGS sequence"/>
</dbReference>
<dbReference type="GO" id="GO:0005634">
    <property type="term" value="C:nucleus"/>
    <property type="evidence" value="ECO:0007669"/>
    <property type="project" value="UniProtKB-SubCell"/>
</dbReference>
<keyword evidence="4" id="KW-0804">Transcription</keyword>
<evidence type="ECO:0000256" key="5">
    <source>
        <dbReference type="ARBA" id="ARBA00023242"/>
    </source>
</evidence>
<dbReference type="Gene3D" id="2.40.330.10">
    <property type="entry name" value="DNA-binding pseudobarrel domain"/>
    <property type="match status" value="1"/>
</dbReference>
<gene>
    <name evidence="7" type="ORF">VNO78_16133</name>
</gene>
<protein>
    <recommendedName>
        <fullName evidence="6">TF-B3 domain-containing protein</fullName>
    </recommendedName>
</protein>
<comment type="subcellular location">
    <subcellularLocation>
        <location evidence="1">Nucleus</location>
    </subcellularLocation>
</comment>
<comment type="caution">
    <text evidence="7">The sequence shown here is derived from an EMBL/GenBank/DDBJ whole genome shotgun (WGS) entry which is preliminary data.</text>
</comment>
<reference evidence="7 8" key="1">
    <citation type="submission" date="2024-01" db="EMBL/GenBank/DDBJ databases">
        <title>The genomes of 5 underutilized Papilionoideae crops provide insights into root nodulation and disease resistanc.</title>
        <authorList>
            <person name="Jiang F."/>
        </authorList>
    </citation>
    <scope>NUCLEOTIDE SEQUENCE [LARGE SCALE GENOMIC DNA]</scope>
    <source>
        <strain evidence="7">DUOXIRENSHENG_FW03</strain>
        <tissue evidence="7">Leaves</tissue>
    </source>
</reference>
<dbReference type="GO" id="GO:0003677">
    <property type="term" value="F:DNA binding"/>
    <property type="evidence" value="ECO:0007669"/>
    <property type="project" value="UniProtKB-KW"/>
</dbReference>
<dbReference type="Pfam" id="PF02362">
    <property type="entry name" value="B3"/>
    <property type="match status" value="1"/>
</dbReference>
<dbReference type="SUPFAM" id="SSF101936">
    <property type="entry name" value="DNA-binding pseudobarrel domain"/>
    <property type="match status" value="1"/>
</dbReference>
<dbReference type="InterPro" id="IPR015300">
    <property type="entry name" value="DNA-bd_pseudobarrel_sf"/>
</dbReference>
<evidence type="ECO:0000256" key="2">
    <source>
        <dbReference type="ARBA" id="ARBA00023015"/>
    </source>
</evidence>
<organism evidence="7 8">
    <name type="scientific">Psophocarpus tetragonolobus</name>
    <name type="common">Winged bean</name>
    <name type="synonym">Dolichos tetragonolobus</name>
    <dbReference type="NCBI Taxonomy" id="3891"/>
    <lineage>
        <taxon>Eukaryota</taxon>
        <taxon>Viridiplantae</taxon>
        <taxon>Streptophyta</taxon>
        <taxon>Embryophyta</taxon>
        <taxon>Tracheophyta</taxon>
        <taxon>Spermatophyta</taxon>
        <taxon>Magnoliopsida</taxon>
        <taxon>eudicotyledons</taxon>
        <taxon>Gunneridae</taxon>
        <taxon>Pentapetalae</taxon>
        <taxon>rosids</taxon>
        <taxon>fabids</taxon>
        <taxon>Fabales</taxon>
        <taxon>Fabaceae</taxon>
        <taxon>Papilionoideae</taxon>
        <taxon>50 kb inversion clade</taxon>
        <taxon>NPAAA clade</taxon>
        <taxon>indigoferoid/millettioid clade</taxon>
        <taxon>Phaseoleae</taxon>
        <taxon>Psophocarpus</taxon>
    </lineage>
</organism>
<keyword evidence="8" id="KW-1185">Reference proteome</keyword>
<keyword evidence="5" id="KW-0539">Nucleus</keyword>
<name>A0AAN9SGL8_PSOTE</name>
<accession>A0AAN9SGL8</accession>
<evidence type="ECO:0000256" key="4">
    <source>
        <dbReference type="ARBA" id="ARBA00023163"/>
    </source>
</evidence>
<evidence type="ECO:0000313" key="7">
    <source>
        <dbReference type="EMBL" id="KAK7395571.1"/>
    </source>
</evidence>
<proteinExistence type="predicted"/>
<sequence>MTSKLNQGDDYHGHSASNPIHFFKIMLHSNLLQGNLKLPTKFVKKYGKDLPKTMLLRLPNGAKWKVNLEKCKRKMEESLIPNYGAHEAAKNSSFAVIIKPRHLTKSDMYLSKYLPNEFYIKPGEQYVTLLVGEKS</sequence>
<evidence type="ECO:0000256" key="1">
    <source>
        <dbReference type="ARBA" id="ARBA00004123"/>
    </source>
</evidence>
<dbReference type="EMBL" id="JAYMYS010000004">
    <property type="protein sequence ID" value="KAK7395571.1"/>
    <property type="molecule type" value="Genomic_DNA"/>
</dbReference>
<feature type="domain" description="TF-B3" evidence="6">
    <location>
        <begin position="22"/>
        <end position="74"/>
    </location>
</feature>
<evidence type="ECO:0000259" key="6">
    <source>
        <dbReference type="Pfam" id="PF02362"/>
    </source>
</evidence>
<keyword evidence="3" id="KW-0238">DNA-binding</keyword>
<evidence type="ECO:0000256" key="3">
    <source>
        <dbReference type="ARBA" id="ARBA00023125"/>
    </source>
</evidence>
<dbReference type="InterPro" id="IPR003340">
    <property type="entry name" value="B3_DNA-bd"/>
</dbReference>